<evidence type="ECO:0000313" key="3">
    <source>
        <dbReference type="Proteomes" id="UP000787472"/>
    </source>
</evidence>
<name>A0A9E5MPB6_9GAMM</name>
<evidence type="ECO:0000313" key="2">
    <source>
        <dbReference type="EMBL" id="NHO68004.1"/>
    </source>
</evidence>
<feature type="region of interest" description="Disordered" evidence="1">
    <location>
        <begin position="26"/>
        <end position="59"/>
    </location>
</feature>
<organism evidence="2 3">
    <name type="scientific">Pseudomaricurvus hydrocarbonicus</name>
    <dbReference type="NCBI Taxonomy" id="1470433"/>
    <lineage>
        <taxon>Bacteria</taxon>
        <taxon>Pseudomonadati</taxon>
        <taxon>Pseudomonadota</taxon>
        <taxon>Gammaproteobacteria</taxon>
        <taxon>Cellvibrionales</taxon>
        <taxon>Cellvibrionaceae</taxon>
        <taxon>Pseudomaricurvus</taxon>
    </lineage>
</organism>
<dbReference type="EMBL" id="JAAONZ010000023">
    <property type="protein sequence ID" value="NHO68004.1"/>
    <property type="molecule type" value="Genomic_DNA"/>
</dbReference>
<accession>A0A9E5MPB6</accession>
<sequence length="59" mass="6660">MAPSTAPFGRIINRIIIQLKARGESKYGQLDREKRGQGWRYEEMGDTTGGGSRMGLRFN</sequence>
<comment type="caution">
    <text evidence="2">The sequence shown here is derived from an EMBL/GenBank/DDBJ whole genome shotgun (WGS) entry which is preliminary data.</text>
</comment>
<reference evidence="2" key="1">
    <citation type="submission" date="2020-03" db="EMBL/GenBank/DDBJ databases">
        <authorList>
            <person name="Guo F."/>
        </authorList>
    </citation>
    <scope>NUCLEOTIDE SEQUENCE</scope>
    <source>
        <strain evidence="2">JCM 30134</strain>
    </source>
</reference>
<dbReference type="Proteomes" id="UP000787472">
    <property type="component" value="Unassembled WGS sequence"/>
</dbReference>
<protein>
    <submittedName>
        <fullName evidence="2">Uncharacterized protein</fullName>
    </submittedName>
</protein>
<gene>
    <name evidence="2" type="ORF">G8770_20850</name>
</gene>
<feature type="compositionally biased region" description="Basic and acidic residues" evidence="1">
    <location>
        <begin position="26"/>
        <end position="43"/>
    </location>
</feature>
<dbReference type="RefSeq" id="WP_167191595.1">
    <property type="nucleotide sequence ID" value="NZ_JAAONZ010000023.1"/>
</dbReference>
<dbReference type="AlphaFoldDB" id="A0A9E5MPB6"/>
<evidence type="ECO:0000256" key="1">
    <source>
        <dbReference type="SAM" id="MobiDB-lite"/>
    </source>
</evidence>
<keyword evidence="3" id="KW-1185">Reference proteome</keyword>
<proteinExistence type="predicted"/>